<evidence type="ECO:0000313" key="3">
    <source>
        <dbReference type="Proteomes" id="UP000243217"/>
    </source>
</evidence>
<evidence type="ECO:0000256" key="1">
    <source>
        <dbReference type="SAM" id="SignalP"/>
    </source>
</evidence>
<dbReference type="AlphaFoldDB" id="A0A1V9YUY8"/>
<feature type="signal peptide" evidence="1">
    <location>
        <begin position="1"/>
        <end position="17"/>
    </location>
</feature>
<keyword evidence="3" id="KW-1185">Reference proteome</keyword>
<reference evidence="2 3" key="1">
    <citation type="journal article" date="2014" name="Genome Biol. Evol.">
        <title>The secreted proteins of Achlya hypogyna and Thraustotheca clavata identify the ancestral oomycete secretome and reveal gene acquisitions by horizontal gene transfer.</title>
        <authorList>
            <person name="Misner I."/>
            <person name="Blouin N."/>
            <person name="Leonard G."/>
            <person name="Richards T.A."/>
            <person name="Lane C.E."/>
        </authorList>
    </citation>
    <scope>NUCLEOTIDE SEQUENCE [LARGE SCALE GENOMIC DNA]</scope>
    <source>
        <strain evidence="2 3">ATCC 34112</strain>
    </source>
</reference>
<protein>
    <recommendedName>
        <fullName evidence="4">Crinkler (CRN) family protein</fullName>
    </recommendedName>
</protein>
<proteinExistence type="predicted"/>
<gene>
    <name evidence="2" type="ORF">THRCLA_09721</name>
</gene>
<evidence type="ECO:0000313" key="2">
    <source>
        <dbReference type="EMBL" id="OQR89497.1"/>
    </source>
</evidence>
<accession>A0A1V9YUY8</accession>
<keyword evidence="1" id="KW-0732">Signal</keyword>
<comment type="caution">
    <text evidence="2">The sequence shown here is derived from an EMBL/GenBank/DDBJ whole genome shotgun (WGS) entry which is preliminary data.</text>
</comment>
<feature type="chain" id="PRO_5012212870" description="Crinkler (CRN) family protein" evidence="1">
    <location>
        <begin position="18"/>
        <end position="155"/>
    </location>
</feature>
<sequence length="155" mass="18003">MFFSFTIIHTYIHITLLELSHTWFVDVVTPIPRSSQDNRLSLTYSVRCIFGQVSAPLILSCMETMDTKIFVKEDASGIKNIQCAALITNEALHRSSNRNHPFREQLRADINSKLWTPHNIEFDEELFRQAAENEPNEGKKYLDCFTELKGVKYKF</sequence>
<dbReference type="Proteomes" id="UP000243217">
    <property type="component" value="Unassembled WGS sequence"/>
</dbReference>
<evidence type="ECO:0008006" key="4">
    <source>
        <dbReference type="Google" id="ProtNLM"/>
    </source>
</evidence>
<dbReference type="EMBL" id="JNBS01002731">
    <property type="protein sequence ID" value="OQR89497.1"/>
    <property type="molecule type" value="Genomic_DNA"/>
</dbReference>
<name>A0A1V9YUY8_9STRA</name>
<organism evidence="2 3">
    <name type="scientific">Thraustotheca clavata</name>
    <dbReference type="NCBI Taxonomy" id="74557"/>
    <lineage>
        <taxon>Eukaryota</taxon>
        <taxon>Sar</taxon>
        <taxon>Stramenopiles</taxon>
        <taxon>Oomycota</taxon>
        <taxon>Saprolegniomycetes</taxon>
        <taxon>Saprolegniales</taxon>
        <taxon>Achlyaceae</taxon>
        <taxon>Thraustotheca</taxon>
    </lineage>
</organism>